<sequence length="555" mass="62259">MAEYVYTMSRVSKIVPPKRQILKDISLSFFPGAKIGVLGLNGSGKSTLLRIMAGLDTDIDGEARPQPGLKVGYLPQEPVLDESKTVREVVEEAVADVAGALKRLDEVYAAYADPDADFDALAKEQGELEALIQAKDGHNLDNALERAADALRLPEWDQKVAHLSGGERRRVAICRLLLEKPDMLLLDEPTNHLDAESVAWLERFLVDYSGTVVAITHDRYFLDNAAGWILELDRGEGIPWQGNYTSWLEQKDARLQQEASQEKARQKTIEKELEWVRQNPKGRQAKSKARMARFEELQNTDHQKRNETNELFIPPGERLGDKVIEVKNLTKSFDGRVLIDDLSFSMPKGAIVGIIGANGAGKSTLFKMLSGVEQPDSGTIEMGETVKLASVDQFRDSMNDKNTVFKEISEGADIIKINNFELPARAYCSRFNFKGVDQQKVIGELSGGERNRVHLAKLLKAGGNVLLLDEPTNDLDVETLRALEEALLEFPGCAMVISHDRWFLDRIATHIIDYRDEGQVNFYEGNYTEYMEWLKKTLGPAAAEPHRIKYKRMTK</sequence>
<dbReference type="GO" id="GO:0016887">
    <property type="term" value="F:ATP hydrolysis activity"/>
    <property type="evidence" value="ECO:0007669"/>
    <property type="project" value="UniProtKB-UniRule"/>
</dbReference>
<dbReference type="GO" id="GO:0045900">
    <property type="term" value="P:negative regulation of translational elongation"/>
    <property type="evidence" value="ECO:0007669"/>
    <property type="project" value="UniProtKB-UniRule"/>
</dbReference>
<evidence type="ECO:0000259" key="13">
    <source>
        <dbReference type="PROSITE" id="PS50893"/>
    </source>
</evidence>
<evidence type="ECO:0000256" key="5">
    <source>
        <dbReference type="ARBA" id="ARBA00022737"/>
    </source>
</evidence>
<comment type="domain">
    <text evidence="12">The arm domain is inserted in the first ABC transporter domain. Probably contacts ribosomal protein L1.</text>
</comment>
<dbReference type="PANTHER" id="PTHR43858:SF1">
    <property type="entry name" value="ABC TRANSPORTER-RELATED PROTEIN"/>
    <property type="match status" value="1"/>
</dbReference>
<protein>
    <recommendedName>
        <fullName evidence="12">Energy-dependent translational throttle protein EttA</fullName>
        <ecNumber evidence="12">3.6.1.-</ecNumber>
    </recommendedName>
    <alternativeName>
        <fullName evidence="12">Translational regulatory factor EttA</fullName>
    </alternativeName>
</protein>
<evidence type="ECO:0000256" key="6">
    <source>
        <dbReference type="ARBA" id="ARBA00022741"/>
    </source>
</evidence>
<comment type="function">
    <text evidence="12">A translation factor that gates the progression of the 70S ribosomal initiation complex (IC, containing tRNA(fMet) in the P-site) into the translation elongation cycle by using a mechanism sensitive to the ATP/ADP ratio. Binds to the 70S ribosome E-site where it modulates the state of the translating ribosome during subunit translocation. ATP hydrolysis probably frees it from the ribosome, which can enter the elongation phase.</text>
</comment>
<evidence type="ECO:0000313" key="14">
    <source>
        <dbReference type="EMBL" id="HAS8542235.1"/>
    </source>
</evidence>
<evidence type="ECO:0000256" key="4">
    <source>
        <dbReference type="ARBA" id="ARBA00022730"/>
    </source>
</evidence>
<dbReference type="CDD" id="cd03221">
    <property type="entry name" value="ABCF_EF-3"/>
    <property type="match status" value="2"/>
</dbReference>
<evidence type="ECO:0000256" key="12">
    <source>
        <dbReference type="HAMAP-Rule" id="MF_00847"/>
    </source>
</evidence>
<keyword evidence="11 12" id="KW-0648">Protein biosynthesis</keyword>
<keyword evidence="2 12" id="KW-0963">Cytoplasm</keyword>
<dbReference type="GO" id="GO:0000049">
    <property type="term" value="F:tRNA binding"/>
    <property type="evidence" value="ECO:0007669"/>
    <property type="project" value="UniProtKB-UniRule"/>
</dbReference>
<dbReference type="SMART" id="SM00382">
    <property type="entry name" value="AAA"/>
    <property type="match status" value="2"/>
</dbReference>
<comment type="subunit">
    <text evidence="12">Monomer. Probably contacts ribosomal proteins L1, L5, L33 and S7, the 16S and 23S rRNA and the P-site containing tRNA(fMet).</text>
</comment>
<dbReference type="Pfam" id="PF00005">
    <property type="entry name" value="ABC_tran"/>
    <property type="match status" value="2"/>
</dbReference>
<evidence type="ECO:0000256" key="8">
    <source>
        <dbReference type="ARBA" id="ARBA00022840"/>
    </source>
</evidence>
<evidence type="ECO:0000256" key="1">
    <source>
        <dbReference type="ARBA" id="ARBA00005868"/>
    </source>
</evidence>
<keyword evidence="8 12" id="KW-0067">ATP-binding</keyword>
<dbReference type="Gene3D" id="3.40.50.300">
    <property type="entry name" value="P-loop containing nucleotide triphosphate hydrolases"/>
    <property type="match status" value="2"/>
</dbReference>
<dbReference type="PROSITE" id="PS50893">
    <property type="entry name" value="ABC_TRANSPORTER_2"/>
    <property type="match status" value="2"/>
</dbReference>
<dbReference type="InterPro" id="IPR022374">
    <property type="entry name" value="EttA"/>
</dbReference>
<keyword evidence="7 12" id="KW-0378">Hydrolase</keyword>
<dbReference type="InterPro" id="IPR027417">
    <property type="entry name" value="P-loop_NTPase"/>
</dbReference>
<keyword evidence="5 12" id="KW-0677">Repeat</keyword>
<accession>A0A8H9N3P8</accession>
<keyword evidence="9 12" id="KW-0810">Translation regulation</keyword>
<feature type="domain" description="ABC transporter" evidence="13">
    <location>
        <begin position="324"/>
        <end position="541"/>
    </location>
</feature>
<dbReference type="EC" id="3.6.1.-" evidence="12"/>
<comment type="caution">
    <text evidence="12">Lacks conserved residue(s) required for the propagation of feature annotation.</text>
</comment>
<reference evidence="14" key="2">
    <citation type="submission" date="2019-01" db="EMBL/GenBank/DDBJ databases">
        <authorList>
            <consortium name="NCBI Pathogen Detection Project"/>
        </authorList>
    </citation>
    <scope>NUCLEOTIDE SEQUENCE</scope>
    <source>
        <strain evidence="14">BCW_3452</strain>
    </source>
</reference>
<proteinExistence type="inferred from homology"/>
<dbReference type="FunFam" id="3.40.50.300:FF:000011">
    <property type="entry name" value="Putative ABC transporter ATP-binding component"/>
    <property type="match status" value="1"/>
</dbReference>
<dbReference type="NCBIfam" id="NF008775">
    <property type="entry name" value="PRK11819.1"/>
    <property type="match status" value="1"/>
</dbReference>
<name>A0A8H9N3P8_VIBVL</name>
<comment type="similarity">
    <text evidence="1 12">Belongs to the ABC transporter superfamily. ABCF family. Translational throttle EttA subfamily.</text>
</comment>
<keyword evidence="3 12" id="KW-0820">tRNA-binding</keyword>
<evidence type="ECO:0000256" key="10">
    <source>
        <dbReference type="ARBA" id="ARBA00022884"/>
    </source>
</evidence>
<feature type="region of interest" description="PtIM" evidence="12">
    <location>
        <begin position="242"/>
        <end position="322"/>
    </location>
</feature>
<comment type="caution">
    <text evidence="14">The sequence shown here is derived from an EMBL/GenBank/DDBJ whole genome shotgun (WGS) entry which is preliminary data.</text>
</comment>
<dbReference type="GO" id="GO:0005524">
    <property type="term" value="F:ATP binding"/>
    <property type="evidence" value="ECO:0007669"/>
    <property type="project" value="UniProtKB-UniRule"/>
</dbReference>
<keyword evidence="4 12" id="KW-0699">rRNA-binding</keyword>
<dbReference type="InterPro" id="IPR032781">
    <property type="entry name" value="ABC_tran_Xtn"/>
</dbReference>
<evidence type="ECO:0000256" key="9">
    <source>
        <dbReference type="ARBA" id="ARBA00022845"/>
    </source>
</evidence>
<dbReference type="GO" id="GO:0043022">
    <property type="term" value="F:ribosome binding"/>
    <property type="evidence" value="ECO:0007669"/>
    <property type="project" value="UniProtKB-UniRule"/>
</dbReference>
<evidence type="ECO:0000256" key="2">
    <source>
        <dbReference type="ARBA" id="ARBA00022490"/>
    </source>
</evidence>
<dbReference type="GO" id="GO:0006412">
    <property type="term" value="P:translation"/>
    <property type="evidence" value="ECO:0007669"/>
    <property type="project" value="UniProtKB-KW"/>
</dbReference>
<dbReference type="InterPro" id="IPR003593">
    <property type="entry name" value="AAA+_ATPase"/>
</dbReference>
<comment type="catalytic activity">
    <reaction evidence="12">
        <text>ATP + H2O = ADP + phosphate + H(+)</text>
        <dbReference type="Rhea" id="RHEA:13065"/>
        <dbReference type="ChEBI" id="CHEBI:15377"/>
        <dbReference type="ChEBI" id="CHEBI:15378"/>
        <dbReference type="ChEBI" id="CHEBI:30616"/>
        <dbReference type="ChEBI" id="CHEBI:43474"/>
        <dbReference type="ChEBI" id="CHEBI:456216"/>
    </reaction>
</comment>
<comment type="domain">
    <text evidence="12">The P-site tRNA interaction motif (PtIM domain) probably interacts with the P-site tRNA(fMet) as well as the 23S rRNA.</text>
</comment>
<gene>
    <name evidence="12 14" type="primary">ettA</name>
    <name evidence="14" type="ORF">I7730_20820</name>
</gene>
<dbReference type="AlphaFoldDB" id="A0A8H9N3P8"/>
<dbReference type="InterPro" id="IPR017871">
    <property type="entry name" value="ABC_transporter-like_CS"/>
</dbReference>
<dbReference type="RefSeq" id="WP_130249056.1">
    <property type="nucleotide sequence ID" value="NZ_CP035784.1"/>
</dbReference>
<dbReference type="NCBIfam" id="TIGR03719">
    <property type="entry name" value="ABC_ABC_ChvD"/>
    <property type="match status" value="1"/>
</dbReference>
<dbReference type="GO" id="GO:0005737">
    <property type="term" value="C:cytoplasm"/>
    <property type="evidence" value="ECO:0007669"/>
    <property type="project" value="UniProtKB-SubCell"/>
</dbReference>
<organism evidence="14 15">
    <name type="scientific">Vibrio vulnificus</name>
    <dbReference type="NCBI Taxonomy" id="672"/>
    <lineage>
        <taxon>Bacteria</taxon>
        <taxon>Pseudomonadati</taxon>
        <taxon>Pseudomonadota</taxon>
        <taxon>Gammaproteobacteria</taxon>
        <taxon>Vibrionales</taxon>
        <taxon>Vibrionaceae</taxon>
        <taxon>Vibrio</taxon>
    </lineage>
</organism>
<feature type="region of interest" description="Arm" evidence="12">
    <location>
        <begin position="95"/>
        <end position="139"/>
    </location>
</feature>
<dbReference type="SUPFAM" id="SSF52540">
    <property type="entry name" value="P-loop containing nucleoside triphosphate hydrolases"/>
    <property type="match status" value="2"/>
</dbReference>
<evidence type="ECO:0000256" key="11">
    <source>
        <dbReference type="ARBA" id="ARBA00022917"/>
    </source>
</evidence>
<dbReference type="InterPro" id="IPR003439">
    <property type="entry name" value="ABC_transporter-like_ATP-bd"/>
</dbReference>
<feature type="domain" description="ABC transporter" evidence="13">
    <location>
        <begin position="6"/>
        <end position="259"/>
    </location>
</feature>
<dbReference type="EMBL" id="DACRBY010000034">
    <property type="protein sequence ID" value="HAS8542235.1"/>
    <property type="molecule type" value="Genomic_DNA"/>
</dbReference>
<dbReference type="Pfam" id="PF12848">
    <property type="entry name" value="ABC_tran_Xtn"/>
    <property type="match status" value="1"/>
</dbReference>
<comment type="subcellular location">
    <subcellularLocation>
        <location evidence="12">Cytoplasm</location>
    </subcellularLocation>
    <text evidence="12">Associates with ribosomes and polysomes.</text>
</comment>
<reference evidence="14" key="1">
    <citation type="journal article" date="2018" name="Genome Biol.">
        <title>SKESA: strategic k-mer extension for scrupulous assemblies.</title>
        <authorList>
            <person name="Souvorov A."/>
            <person name="Agarwala R."/>
            <person name="Lipman D.J."/>
        </authorList>
    </citation>
    <scope>NUCLEOTIDE SEQUENCE</scope>
    <source>
        <strain evidence="14">BCW_3452</strain>
    </source>
</reference>
<keyword evidence="10 12" id="KW-0694">RNA-binding</keyword>
<dbReference type="FunFam" id="3.40.50.300:FF:000183">
    <property type="entry name" value="ABC transporter ATP-binding protein yjjK"/>
    <property type="match status" value="1"/>
</dbReference>
<dbReference type="HAMAP" id="MF_00847">
    <property type="entry name" value="EttA"/>
    <property type="match status" value="1"/>
</dbReference>
<dbReference type="GO" id="GO:0019843">
    <property type="term" value="F:rRNA binding"/>
    <property type="evidence" value="ECO:0007669"/>
    <property type="project" value="UniProtKB-UniRule"/>
</dbReference>
<dbReference type="PROSITE" id="PS00211">
    <property type="entry name" value="ABC_TRANSPORTER_1"/>
    <property type="match status" value="1"/>
</dbReference>
<dbReference type="PANTHER" id="PTHR43858">
    <property type="entry name" value="ENERGY-DEPENDENT TRANSLATIONAL THROTTLE PROTEIN ETTA"/>
    <property type="match status" value="1"/>
</dbReference>
<dbReference type="Proteomes" id="UP000863257">
    <property type="component" value="Unassembled WGS sequence"/>
</dbReference>
<evidence type="ECO:0000256" key="7">
    <source>
        <dbReference type="ARBA" id="ARBA00022801"/>
    </source>
</evidence>
<feature type="binding site" evidence="12">
    <location>
        <begin position="356"/>
        <end position="363"/>
    </location>
    <ligand>
        <name>ATP</name>
        <dbReference type="ChEBI" id="CHEBI:30616"/>
        <label>2</label>
    </ligand>
</feature>
<evidence type="ECO:0000313" key="15">
    <source>
        <dbReference type="Proteomes" id="UP000863257"/>
    </source>
</evidence>
<keyword evidence="6 12" id="KW-0547">Nucleotide-binding</keyword>
<evidence type="ECO:0000256" key="3">
    <source>
        <dbReference type="ARBA" id="ARBA00022555"/>
    </source>
</evidence>